<dbReference type="AlphaFoldDB" id="A0A7I8LDN1"/>
<dbReference type="EMBL" id="LR746276">
    <property type="protein sequence ID" value="CAA7407414.1"/>
    <property type="molecule type" value="Genomic_DNA"/>
</dbReference>
<dbReference type="PANTHER" id="PTHR43572">
    <property type="entry name" value="CHAPERONE PROTEIN CLPD, CHLOROPLASTIC"/>
    <property type="match status" value="1"/>
</dbReference>
<dbReference type="PROSITE" id="PS51903">
    <property type="entry name" value="CLP_R"/>
    <property type="match status" value="1"/>
</dbReference>
<gene>
    <name evidence="7" type="ORF">SI8410_13018092</name>
</gene>
<keyword evidence="8" id="KW-1185">Reference proteome</keyword>
<keyword evidence="2 5" id="KW-0677">Repeat</keyword>
<sequence>MRTGACAVQQALTSEAASVLKHALGLARRRGHAQVTPLHVAATLLSSAREAGSLFRRACLRSHPRHRSSHPLQCRALELCFNVALNRLPTVPPPSSGPLFPPNPAFSNALVAALKRAQAHQRRGCIEQQQQQQMPPPAAQPEPPPLLAVKVELEQLIISILDDPSVSRVMREAGFSSTSVKNSLEEDASSAPPSPVSLEHHRDIVTFASAFCPPPPAEPAPLLPSASQEEDLRVLLDVLLGKKNKRRRSNAVVVGDSASYGELLVAELMSMVEKGEVPEELRSAQWVKLSGSTFASRADVEMKVSQLRTKVSSLVSWGGGGGGGVILYAGDLRWAIDEDPAVTYLVVEVGRLLSELRATGGGMVWLVAVADLQTYMNWKKRQPSLELQWGLQPVSVPSGGLALSLHIPW</sequence>
<dbReference type="OrthoDB" id="1872342at2759"/>
<dbReference type="InterPro" id="IPR058680">
    <property type="entry name" value="NBD_SMAX1-like"/>
</dbReference>
<reference evidence="7" key="1">
    <citation type="submission" date="2020-02" db="EMBL/GenBank/DDBJ databases">
        <authorList>
            <person name="Scholz U."/>
            <person name="Mascher M."/>
            <person name="Fiebig A."/>
        </authorList>
    </citation>
    <scope>NUCLEOTIDE SEQUENCE</scope>
</reference>
<accession>A0A7I8LDN1</accession>
<dbReference type="InterPro" id="IPR051650">
    <property type="entry name" value="SL_signaling_regulator"/>
</dbReference>
<protein>
    <recommendedName>
        <fullName evidence="6">Clp R domain-containing protein</fullName>
    </recommendedName>
</protein>
<evidence type="ECO:0000313" key="7">
    <source>
        <dbReference type="EMBL" id="CAA7407414.1"/>
    </source>
</evidence>
<comment type="similarity">
    <text evidence="1">Belongs to the ClpA/ClpB family.</text>
</comment>
<keyword evidence="3" id="KW-0805">Transcription regulation</keyword>
<evidence type="ECO:0000256" key="2">
    <source>
        <dbReference type="ARBA" id="ARBA00022737"/>
    </source>
</evidence>
<evidence type="ECO:0000256" key="1">
    <source>
        <dbReference type="ARBA" id="ARBA00008675"/>
    </source>
</evidence>
<evidence type="ECO:0000259" key="6">
    <source>
        <dbReference type="PROSITE" id="PS51903"/>
    </source>
</evidence>
<dbReference type="SUPFAM" id="SSF81923">
    <property type="entry name" value="Double Clp-N motif"/>
    <property type="match status" value="1"/>
</dbReference>
<proteinExistence type="inferred from homology"/>
<dbReference type="InterPro" id="IPR004176">
    <property type="entry name" value="Clp_R_N"/>
</dbReference>
<feature type="domain" description="Clp R" evidence="6">
    <location>
        <begin position="8"/>
        <end position="190"/>
    </location>
</feature>
<name>A0A7I8LDN1_SPIIN</name>
<dbReference type="Gene3D" id="1.10.1780.10">
    <property type="entry name" value="Clp, N-terminal domain"/>
    <property type="match status" value="1"/>
</dbReference>
<evidence type="ECO:0000256" key="4">
    <source>
        <dbReference type="ARBA" id="ARBA00023163"/>
    </source>
</evidence>
<evidence type="ECO:0000256" key="5">
    <source>
        <dbReference type="PROSITE-ProRule" id="PRU01251"/>
    </source>
</evidence>
<evidence type="ECO:0000313" key="8">
    <source>
        <dbReference type="Proteomes" id="UP000663760"/>
    </source>
</evidence>
<evidence type="ECO:0000256" key="3">
    <source>
        <dbReference type="ARBA" id="ARBA00023015"/>
    </source>
</evidence>
<keyword evidence="4" id="KW-0804">Transcription</keyword>
<organism evidence="7 8">
    <name type="scientific">Spirodela intermedia</name>
    <name type="common">Intermediate duckweed</name>
    <dbReference type="NCBI Taxonomy" id="51605"/>
    <lineage>
        <taxon>Eukaryota</taxon>
        <taxon>Viridiplantae</taxon>
        <taxon>Streptophyta</taxon>
        <taxon>Embryophyta</taxon>
        <taxon>Tracheophyta</taxon>
        <taxon>Spermatophyta</taxon>
        <taxon>Magnoliopsida</taxon>
        <taxon>Liliopsida</taxon>
        <taxon>Araceae</taxon>
        <taxon>Lemnoideae</taxon>
        <taxon>Spirodela</taxon>
    </lineage>
</organism>
<dbReference type="InterPro" id="IPR036628">
    <property type="entry name" value="Clp_N_dom_sf"/>
</dbReference>
<dbReference type="Pfam" id="PF23569">
    <property type="entry name" value="NBD_SMAX1"/>
    <property type="match status" value="1"/>
</dbReference>
<dbReference type="Proteomes" id="UP000663760">
    <property type="component" value="Chromosome 13"/>
</dbReference>
<dbReference type="PANTHER" id="PTHR43572:SF3">
    <property type="entry name" value="PROTEIN SMAX1-LIKE 5"/>
    <property type="match status" value="1"/>
</dbReference>
<dbReference type="FunFam" id="1.10.1780.10:FF:000005">
    <property type="entry name" value="protein SUPPRESSOR OF MAX2 1"/>
    <property type="match status" value="1"/>
</dbReference>